<dbReference type="Gene3D" id="3.80.10.10">
    <property type="entry name" value="Ribonuclease Inhibitor"/>
    <property type="match status" value="1"/>
</dbReference>
<dbReference type="Pfam" id="PF24758">
    <property type="entry name" value="LRR_At5g56370"/>
    <property type="match status" value="1"/>
</dbReference>
<gene>
    <name evidence="2" type="ORF">LSAT_V11C900493700</name>
</gene>
<evidence type="ECO:0000259" key="1">
    <source>
        <dbReference type="PROSITE" id="PS50181"/>
    </source>
</evidence>
<dbReference type="AlphaFoldDB" id="A0A9R1UE84"/>
<accession>A0A9R1UE84</accession>
<reference evidence="2 3" key="1">
    <citation type="journal article" date="2017" name="Nat. Commun.">
        <title>Genome assembly with in vitro proximity ligation data and whole-genome triplication in lettuce.</title>
        <authorList>
            <person name="Reyes-Chin-Wo S."/>
            <person name="Wang Z."/>
            <person name="Yang X."/>
            <person name="Kozik A."/>
            <person name="Arikit S."/>
            <person name="Song C."/>
            <person name="Xia L."/>
            <person name="Froenicke L."/>
            <person name="Lavelle D.O."/>
            <person name="Truco M.J."/>
            <person name="Xia R."/>
            <person name="Zhu S."/>
            <person name="Xu C."/>
            <person name="Xu H."/>
            <person name="Xu X."/>
            <person name="Cox K."/>
            <person name="Korf I."/>
            <person name="Meyers B.C."/>
            <person name="Michelmore R.W."/>
        </authorList>
    </citation>
    <scope>NUCLEOTIDE SEQUENCE [LARGE SCALE GENOMIC DNA]</scope>
    <source>
        <strain evidence="3">cv. Salinas</strain>
        <tissue evidence="2">Seedlings</tissue>
    </source>
</reference>
<dbReference type="SUPFAM" id="SSF81383">
    <property type="entry name" value="F-box domain"/>
    <property type="match status" value="1"/>
</dbReference>
<dbReference type="Pfam" id="PF00646">
    <property type="entry name" value="F-box"/>
    <property type="match status" value="1"/>
</dbReference>
<comment type="caution">
    <text evidence="2">The sequence shown here is derived from an EMBL/GenBank/DDBJ whole genome shotgun (WGS) entry which is preliminary data.</text>
</comment>
<keyword evidence="3" id="KW-1185">Reference proteome</keyword>
<dbReference type="CDD" id="cd22160">
    <property type="entry name" value="F-box_AtFBL13-like"/>
    <property type="match status" value="1"/>
</dbReference>
<dbReference type="Gene3D" id="1.20.1280.50">
    <property type="match status" value="1"/>
</dbReference>
<dbReference type="PANTHER" id="PTHR31900:SF30">
    <property type="entry name" value="SUPERFAMILY PROTEIN, PUTATIVE-RELATED"/>
    <property type="match status" value="1"/>
</dbReference>
<sequence length="465" mass="53445">MIFPNKKKLVGGTMSNSDDISQLPDCILHHILSFIPTKDDVKTSILSKRWKNLWTSVSNLDFDDALLYKEMEGQDPPDEICFMNFVDRVLLFRDTSTIHKFRLSCRVCFNPSRIHSWISSAIIHNVHELDLCLFVEDPFLLPQSIFSSRSLTTLKIEMNCVLQIPSFINFPHLKTLHLSLITFPDDELTQKLFAGCLVLEELVLLDCEWTNLKNVMISSSTLKRLTIDDLPYFGPPDDSRGCKIMIDAMNLVFFKYTGYLSNEILLCGVLKLVKADISVSILHERQKEVAFHVVDLLNGIQTVGYLRVSKRTIESFVFADKKVVHFPVFQNLTHLELSMEIGNSTIEALMKFLNSCPNVQSLNFTEGFQHDMCLKENDLTWSTLPKCLKTLTFKNFHGNDSEICFLKCILQNGLVSDKMNICWCDYFLRDQKWEKEVKKTLKSIACGSKSCVITFLSMYRVHEDI</sequence>
<dbReference type="InterPro" id="IPR053781">
    <property type="entry name" value="F-box_AtFBL13-like"/>
</dbReference>
<dbReference type="InterPro" id="IPR001810">
    <property type="entry name" value="F-box_dom"/>
</dbReference>
<dbReference type="InterPro" id="IPR050232">
    <property type="entry name" value="FBL13/AtMIF1-like"/>
</dbReference>
<organism evidence="2 3">
    <name type="scientific">Lactuca sativa</name>
    <name type="common">Garden lettuce</name>
    <dbReference type="NCBI Taxonomy" id="4236"/>
    <lineage>
        <taxon>Eukaryota</taxon>
        <taxon>Viridiplantae</taxon>
        <taxon>Streptophyta</taxon>
        <taxon>Embryophyta</taxon>
        <taxon>Tracheophyta</taxon>
        <taxon>Spermatophyta</taxon>
        <taxon>Magnoliopsida</taxon>
        <taxon>eudicotyledons</taxon>
        <taxon>Gunneridae</taxon>
        <taxon>Pentapetalae</taxon>
        <taxon>asterids</taxon>
        <taxon>campanulids</taxon>
        <taxon>Asterales</taxon>
        <taxon>Asteraceae</taxon>
        <taxon>Cichorioideae</taxon>
        <taxon>Cichorieae</taxon>
        <taxon>Lactucinae</taxon>
        <taxon>Lactuca</taxon>
    </lineage>
</organism>
<dbReference type="EMBL" id="NBSK02000009">
    <property type="protein sequence ID" value="KAJ0185518.1"/>
    <property type="molecule type" value="Genomic_DNA"/>
</dbReference>
<evidence type="ECO:0000313" key="2">
    <source>
        <dbReference type="EMBL" id="KAJ0185518.1"/>
    </source>
</evidence>
<dbReference type="PANTHER" id="PTHR31900">
    <property type="entry name" value="F-BOX/RNI SUPERFAMILY PROTEIN-RELATED"/>
    <property type="match status" value="1"/>
</dbReference>
<dbReference type="SUPFAM" id="SSF52058">
    <property type="entry name" value="L domain-like"/>
    <property type="match status" value="1"/>
</dbReference>
<protein>
    <recommendedName>
        <fullName evidence="1">F-box domain-containing protein</fullName>
    </recommendedName>
</protein>
<dbReference type="InterPro" id="IPR055411">
    <property type="entry name" value="LRR_FXL15/At3g58940/PEG3-like"/>
</dbReference>
<dbReference type="InterPro" id="IPR036047">
    <property type="entry name" value="F-box-like_dom_sf"/>
</dbReference>
<dbReference type="InterPro" id="IPR032675">
    <property type="entry name" value="LRR_dom_sf"/>
</dbReference>
<feature type="domain" description="F-box" evidence="1">
    <location>
        <begin position="17"/>
        <end position="71"/>
    </location>
</feature>
<dbReference type="Proteomes" id="UP000235145">
    <property type="component" value="Unassembled WGS sequence"/>
</dbReference>
<evidence type="ECO:0000313" key="3">
    <source>
        <dbReference type="Proteomes" id="UP000235145"/>
    </source>
</evidence>
<proteinExistence type="predicted"/>
<name>A0A9R1UE84_LACSA</name>
<dbReference type="SMART" id="SM00256">
    <property type="entry name" value="FBOX"/>
    <property type="match status" value="1"/>
</dbReference>
<dbReference type="PROSITE" id="PS50181">
    <property type="entry name" value="FBOX"/>
    <property type="match status" value="1"/>
</dbReference>